<feature type="region of interest" description="Disordered" evidence="1">
    <location>
        <begin position="1"/>
        <end position="34"/>
    </location>
</feature>
<sequence length="49" mass="5556">KRKKRIKKIEVESNDPTQTHVSHNSSLFHSIPSANNTVPSVRFVQRGIS</sequence>
<reference evidence="3" key="1">
    <citation type="submission" date="2022-11" db="UniProtKB">
        <authorList>
            <consortium name="WormBaseParasite"/>
        </authorList>
    </citation>
    <scope>IDENTIFICATION</scope>
</reference>
<evidence type="ECO:0000313" key="3">
    <source>
        <dbReference type="WBParaSite" id="PEQ_0001098701-mRNA-1"/>
    </source>
</evidence>
<evidence type="ECO:0000313" key="2">
    <source>
        <dbReference type="Proteomes" id="UP000887564"/>
    </source>
</evidence>
<protein>
    <submittedName>
        <fullName evidence="3">Uncharacterized protein</fullName>
    </submittedName>
</protein>
<organism evidence="2 3">
    <name type="scientific">Parascaris equorum</name>
    <name type="common">Equine roundworm</name>
    <dbReference type="NCBI Taxonomy" id="6256"/>
    <lineage>
        <taxon>Eukaryota</taxon>
        <taxon>Metazoa</taxon>
        <taxon>Ecdysozoa</taxon>
        <taxon>Nematoda</taxon>
        <taxon>Chromadorea</taxon>
        <taxon>Rhabditida</taxon>
        <taxon>Spirurina</taxon>
        <taxon>Ascaridomorpha</taxon>
        <taxon>Ascaridoidea</taxon>
        <taxon>Ascarididae</taxon>
        <taxon>Parascaris</taxon>
    </lineage>
</organism>
<proteinExistence type="predicted"/>
<dbReference type="AlphaFoldDB" id="A0A914RXT0"/>
<evidence type="ECO:0000256" key="1">
    <source>
        <dbReference type="SAM" id="MobiDB-lite"/>
    </source>
</evidence>
<feature type="compositionally biased region" description="Polar residues" evidence="1">
    <location>
        <begin position="14"/>
        <end position="34"/>
    </location>
</feature>
<dbReference type="Proteomes" id="UP000887564">
    <property type="component" value="Unplaced"/>
</dbReference>
<name>A0A914RXT0_PAREQ</name>
<dbReference type="WBParaSite" id="PEQ_0001098701-mRNA-1">
    <property type="protein sequence ID" value="PEQ_0001098701-mRNA-1"/>
    <property type="gene ID" value="PEQ_0001098701"/>
</dbReference>
<keyword evidence="2" id="KW-1185">Reference proteome</keyword>
<accession>A0A914RXT0</accession>